<dbReference type="EMBL" id="MHCC01000027">
    <property type="protein sequence ID" value="OGY12471.1"/>
    <property type="molecule type" value="Genomic_DNA"/>
</dbReference>
<keyword evidence="1" id="KW-1133">Transmembrane helix</keyword>
<name>A0A1G1VB20_9BACT</name>
<keyword evidence="1" id="KW-0472">Membrane</keyword>
<keyword evidence="1" id="KW-0812">Transmembrane</keyword>
<evidence type="ECO:0000313" key="3">
    <source>
        <dbReference type="Proteomes" id="UP000178659"/>
    </source>
</evidence>
<reference evidence="2 3" key="1">
    <citation type="journal article" date="2016" name="Nat. Commun.">
        <title>Thousands of microbial genomes shed light on interconnected biogeochemical processes in an aquifer system.</title>
        <authorList>
            <person name="Anantharaman K."/>
            <person name="Brown C.T."/>
            <person name="Hug L.A."/>
            <person name="Sharon I."/>
            <person name="Castelle C.J."/>
            <person name="Probst A.J."/>
            <person name="Thomas B.C."/>
            <person name="Singh A."/>
            <person name="Wilkins M.J."/>
            <person name="Karaoz U."/>
            <person name="Brodie E.L."/>
            <person name="Williams K.H."/>
            <person name="Hubbard S.S."/>
            <person name="Banfield J.F."/>
        </authorList>
    </citation>
    <scope>NUCLEOTIDE SEQUENCE [LARGE SCALE GENOMIC DNA]</scope>
</reference>
<dbReference type="Proteomes" id="UP000178659">
    <property type="component" value="Unassembled WGS sequence"/>
</dbReference>
<dbReference type="InterPro" id="IPR043713">
    <property type="entry name" value="DUF5654"/>
</dbReference>
<dbReference type="Pfam" id="PF18898">
    <property type="entry name" value="DUF5654"/>
    <property type="match status" value="1"/>
</dbReference>
<evidence type="ECO:0000313" key="2">
    <source>
        <dbReference type="EMBL" id="OGY12471.1"/>
    </source>
</evidence>
<protein>
    <submittedName>
        <fullName evidence="2">Uncharacterized protein</fullName>
    </submittedName>
</protein>
<dbReference type="AlphaFoldDB" id="A0A1G1VB20"/>
<accession>A0A1G1VB20</accession>
<comment type="caution">
    <text evidence="2">The sequence shown here is derived from an EMBL/GenBank/DDBJ whole genome shotgun (WGS) entry which is preliminary data.</text>
</comment>
<organism evidence="2 3">
    <name type="scientific">Candidatus Blackburnbacteria bacterium RIFCSPLOWO2_01_FULL_40_20</name>
    <dbReference type="NCBI Taxonomy" id="1797519"/>
    <lineage>
        <taxon>Bacteria</taxon>
        <taxon>Candidatus Blackburniibacteriota</taxon>
    </lineage>
</organism>
<evidence type="ECO:0000256" key="1">
    <source>
        <dbReference type="SAM" id="Phobius"/>
    </source>
</evidence>
<feature type="transmembrane region" description="Helical" evidence="1">
    <location>
        <begin position="57"/>
        <end position="78"/>
    </location>
</feature>
<gene>
    <name evidence="2" type="ORF">A3A77_00645</name>
</gene>
<proteinExistence type="predicted"/>
<sequence length="93" mass="10242">MAKINPDDSLPAAFAKQLLQLATAGFGLVAALAWNDAIKNAIEEYIKPRVANGTGIISQLIYALIITALAVLITYQLTKITRRFERKKKNNKN</sequence>